<protein>
    <submittedName>
        <fullName evidence="1">Uncharacterized protein</fullName>
    </submittedName>
</protein>
<reference evidence="1" key="2">
    <citation type="submission" date="2017-07" db="EMBL/GenBank/DDBJ databases">
        <title>WGS assembly of Populus trichocarpa.</title>
        <authorList>
            <person name="Tuskan G."/>
            <person name="Difazio S."/>
            <person name="Jansson S."/>
            <person name="Bohlmann J."/>
            <person name="Grigoriev I."/>
            <person name="Hellsten U."/>
            <person name="Putnam N."/>
            <person name="Ralph S."/>
            <person name="Rombauts S."/>
            <person name="Salamov A."/>
            <person name="Schein J."/>
            <person name="Sterck L."/>
            <person name="Aerts A."/>
            <person name="Bhalerao R."/>
            <person name="Bhalerao R."/>
            <person name="Blaudez D."/>
            <person name="Boerjan W."/>
            <person name="Brun A."/>
            <person name="Brunner A."/>
            <person name="Busov V."/>
            <person name="Campbell M."/>
            <person name="Carlson J."/>
            <person name="Chalot M."/>
            <person name="Chapman J."/>
            <person name="Chen G."/>
            <person name="Cooper D."/>
            <person name="Coutinho P."/>
            <person name="Couturier J."/>
            <person name="Covert S."/>
            <person name="Cronk Q."/>
            <person name="Cunningham R."/>
            <person name="Davis J."/>
            <person name="Degroeve S."/>
            <person name="Dejardin A."/>
            <person name="Depamphilis C."/>
            <person name="Detter J."/>
            <person name="Dirks B."/>
            <person name="Dubchak I."/>
            <person name="Duplessis S."/>
            <person name="Ehlting J."/>
            <person name="Ellis B."/>
            <person name="Gendler K."/>
            <person name="Goodstein D."/>
            <person name="Gribskov M."/>
            <person name="Grimwood J."/>
            <person name="Groover A."/>
            <person name="Gunter L."/>
            <person name="Hamberger B."/>
            <person name="Heinze B."/>
            <person name="Helariutta Y."/>
            <person name="Henrissat B."/>
            <person name="Holligan D."/>
            <person name="Holt R."/>
            <person name="Huang W."/>
            <person name="Islam-Faridi N."/>
            <person name="Jones S."/>
            <person name="Jones-Rhoades M."/>
            <person name="Jorgensen R."/>
            <person name="Joshi C."/>
            <person name="Kangasjarvi J."/>
            <person name="Karlsson J."/>
            <person name="Kelleher C."/>
            <person name="Kirkpatrick R."/>
            <person name="Kirst M."/>
            <person name="Kohler A."/>
            <person name="Kalluri U."/>
            <person name="Larimer F."/>
            <person name="Leebens-Mack J."/>
            <person name="Leple J."/>
            <person name="Locascio P."/>
            <person name="Lou Y."/>
            <person name="Lucas S."/>
            <person name="Martin F."/>
            <person name="Montanini B."/>
            <person name="Napoli C."/>
            <person name="Nelson D."/>
            <person name="Nelson C."/>
            <person name="Nieminen K."/>
            <person name="Nilsson O."/>
            <person name="Pereda V."/>
            <person name="Peter G."/>
            <person name="Philippe R."/>
            <person name="Pilate G."/>
            <person name="Poliakov A."/>
            <person name="Razumovskaya J."/>
            <person name="Richardson P."/>
            <person name="Rinaldi C."/>
            <person name="Ritland K."/>
            <person name="Rouze P."/>
            <person name="Ryaboy D."/>
            <person name="Schmutz J."/>
            <person name="Schrader J."/>
            <person name="Segerman B."/>
            <person name="Shin H."/>
            <person name="Siddiqui A."/>
            <person name="Sterky F."/>
            <person name="Terry A."/>
            <person name="Tsai C."/>
            <person name="Uberbacher E."/>
            <person name="Unneberg P."/>
            <person name="Vahala J."/>
            <person name="Wall K."/>
            <person name="Wessler S."/>
            <person name="Yang G."/>
            <person name="Yin T."/>
            <person name="Douglas C."/>
            <person name="Marra M."/>
            <person name="Sandberg G."/>
            <person name="Van De Peer Y."/>
            <person name="Rokhsar D."/>
        </authorList>
    </citation>
    <scope>NUCLEOTIDE SEQUENCE</scope>
    <source>
        <strain evidence="1">Nisqually-1</strain>
    </source>
</reference>
<evidence type="ECO:0000313" key="1">
    <source>
        <dbReference type="EMBL" id="RQO95365.1"/>
    </source>
</evidence>
<reference evidence="1" key="1">
    <citation type="journal article" date="2006" name="Science">
        <title>The genome of black cottonwood, Populus trichocarpa (Torr. &amp; Gray).</title>
        <authorList>
            <person name="Tuskan G.A."/>
            <person name="Difazio S."/>
            <person name="Jansson S."/>
            <person name="Bohlmann J."/>
            <person name="Grigoriev I."/>
            <person name="Hellsten U."/>
            <person name="Putnam N."/>
            <person name="Ralph S."/>
            <person name="Rombauts S."/>
            <person name="Salamov A."/>
            <person name="Schein J."/>
            <person name="Sterck L."/>
            <person name="Aerts A."/>
            <person name="Bhalerao R.R."/>
            <person name="Bhalerao R.P."/>
            <person name="Blaudez D."/>
            <person name="Boerjan W."/>
            <person name="Brun A."/>
            <person name="Brunner A."/>
            <person name="Busov V."/>
            <person name="Campbell M."/>
            <person name="Carlson J."/>
            <person name="Chalot M."/>
            <person name="Chapman J."/>
            <person name="Chen G.L."/>
            <person name="Cooper D."/>
            <person name="Coutinho P.M."/>
            <person name="Couturier J."/>
            <person name="Covert S."/>
            <person name="Cronk Q."/>
            <person name="Cunningham R."/>
            <person name="Davis J."/>
            <person name="Degroeve S."/>
            <person name="Dejardin A."/>
            <person name="Depamphilis C."/>
            <person name="Detter J."/>
            <person name="Dirks B."/>
            <person name="Dubchak I."/>
            <person name="Duplessis S."/>
            <person name="Ehlting J."/>
            <person name="Ellis B."/>
            <person name="Gendler K."/>
            <person name="Goodstein D."/>
            <person name="Gribskov M."/>
            <person name="Grimwood J."/>
            <person name="Groover A."/>
            <person name="Gunter L."/>
            <person name="Hamberger B."/>
            <person name="Heinze B."/>
            <person name="Helariutta Y."/>
            <person name="Henrissat B."/>
            <person name="Holligan D."/>
            <person name="Holt R."/>
            <person name="Huang W."/>
            <person name="Islam-Faridi N."/>
            <person name="Jones S."/>
            <person name="Jones-Rhoades M."/>
            <person name="Jorgensen R."/>
            <person name="Joshi C."/>
            <person name="Kangasjarvi J."/>
            <person name="Karlsson J."/>
            <person name="Kelleher C."/>
            <person name="Kirkpatrick R."/>
            <person name="Kirst M."/>
            <person name="Kohler A."/>
            <person name="Kalluri U."/>
            <person name="Larimer F."/>
            <person name="Leebens-Mack J."/>
            <person name="Leple J.C."/>
            <person name="Locascio P."/>
            <person name="Lou Y."/>
            <person name="Lucas S."/>
            <person name="Martin F."/>
            <person name="Montanini B."/>
            <person name="Napoli C."/>
            <person name="Nelson D.R."/>
            <person name="Nelson C."/>
            <person name="Nieminen K."/>
            <person name="Nilsson O."/>
            <person name="Pereda V."/>
            <person name="Peter G."/>
            <person name="Philippe R."/>
            <person name="Pilate G."/>
            <person name="Poliakov A."/>
            <person name="Razumovskaya J."/>
            <person name="Richardson P."/>
            <person name="Rinaldi C."/>
            <person name="Ritland K."/>
            <person name="Rouze P."/>
            <person name="Ryaboy D."/>
            <person name="Schmutz J."/>
            <person name="Schrader J."/>
            <person name="Segerman B."/>
            <person name="Shin H."/>
            <person name="Siddiqui A."/>
            <person name="Sterky F."/>
            <person name="Terry A."/>
            <person name="Tsai C.J."/>
            <person name="Uberbacher E."/>
            <person name="Unneberg P."/>
            <person name="Vahala J."/>
            <person name="Wall K."/>
            <person name="Wessler S."/>
            <person name="Yang G."/>
            <person name="Yin T."/>
            <person name="Douglas C."/>
            <person name="Marra M."/>
            <person name="Sandberg G."/>
            <person name="Van de Peer Y."/>
            <person name="Rokhsar D."/>
        </authorList>
    </citation>
    <scope>NUCLEOTIDE SEQUENCE [LARGE SCALE GENOMIC DNA]</scope>
    <source>
        <strain evidence="1">Nisqually-1</strain>
    </source>
</reference>
<proteinExistence type="predicted"/>
<organism evidence="1">
    <name type="scientific">Populus trichocarpa</name>
    <name type="common">Western balsam poplar</name>
    <name type="synonym">Populus balsamifera subsp. trichocarpa</name>
    <dbReference type="NCBI Taxonomy" id="3694"/>
    <lineage>
        <taxon>Eukaryota</taxon>
        <taxon>Viridiplantae</taxon>
        <taxon>Streptophyta</taxon>
        <taxon>Embryophyta</taxon>
        <taxon>Tracheophyta</taxon>
        <taxon>Spermatophyta</taxon>
        <taxon>Magnoliopsida</taxon>
        <taxon>eudicotyledons</taxon>
        <taxon>Gunneridae</taxon>
        <taxon>Pentapetalae</taxon>
        <taxon>rosids</taxon>
        <taxon>fabids</taxon>
        <taxon>Malpighiales</taxon>
        <taxon>Salicaceae</taxon>
        <taxon>Saliceae</taxon>
        <taxon>Populus</taxon>
    </lineage>
</organism>
<accession>A0A3N7FLU2</accession>
<sequence>MKLPVTRLFRLPISNVYFPKTSTSKHSFEYLCNMNGVLPVKNVASANAG</sequence>
<dbReference type="EMBL" id="KZ624628">
    <property type="protein sequence ID" value="RQO95365.1"/>
    <property type="molecule type" value="Genomic_DNA"/>
</dbReference>
<dbReference type="InParanoid" id="A0A3N7FLU2"/>
<dbReference type="AlphaFoldDB" id="A0A3N7FLU2"/>
<name>A0A3N7FLU2_POPTR</name>
<gene>
    <name evidence="1" type="ORF">POPTR_T172034</name>
</gene>